<dbReference type="InterPro" id="IPR050887">
    <property type="entry name" value="Beta-mannosidase_GH2"/>
</dbReference>
<dbReference type="Pfam" id="PF17786">
    <property type="entry name" value="Mannosidase_ig"/>
    <property type="match status" value="1"/>
</dbReference>
<evidence type="ECO:0000259" key="9">
    <source>
        <dbReference type="Pfam" id="PF00703"/>
    </source>
</evidence>
<keyword evidence="13" id="KW-1185">Reference proteome</keyword>
<evidence type="ECO:0000313" key="13">
    <source>
        <dbReference type="Proteomes" id="UP000315010"/>
    </source>
</evidence>
<dbReference type="Gene3D" id="2.60.120.260">
    <property type="entry name" value="Galactose-binding domain-like"/>
    <property type="match status" value="1"/>
</dbReference>
<evidence type="ECO:0000259" key="11">
    <source>
        <dbReference type="Pfam" id="PF22666"/>
    </source>
</evidence>
<evidence type="ECO:0000256" key="3">
    <source>
        <dbReference type="ARBA" id="ARBA00012754"/>
    </source>
</evidence>
<organism evidence="12 13">
    <name type="scientific">Novipirellula herctigrandis</name>
    <dbReference type="NCBI Taxonomy" id="2527986"/>
    <lineage>
        <taxon>Bacteria</taxon>
        <taxon>Pseudomonadati</taxon>
        <taxon>Planctomycetota</taxon>
        <taxon>Planctomycetia</taxon>
        <taxon>Pirellulales</taxon>
        <taxon>Pirellulaceae</taxon>
        <taxon>Novipirellula</taxon>
    </lineage>
</organism>
<dbReference type="InterPro" id="IPR013783">
    <property type="entry name" value="Ig-like_fold"/>
</dbReference>
<proteinExistence type="inferred from homology"/>
<comment type="catalytic activity">
    <reaction evidence="1">
        <text>Hydrolysis of terminal, non-reducing beta-D-mannose residues in beta-D-mannosides.</text>
        <dbReference type="EC" id="3.2.1.25"/>
    </reaction>
</comment>
<dbReference type="GO" id="GO:0004567">
    <property type="term" value="F:beta-mannosidase activity"/>
    <property type="evidence" value="ECO:0007669"/>
    <property type="project" value="UniProtKB-EC"/>
</dbReference>
<dbReference type="InterPro" id="IPR036156">
    <property type="entry name" value="Beta-gal/glucu_dom_sf"/>
</dbReference>
<evidence type="ECO:0000256" key="8">
    <source>
        <dbReference type="ARBA" id="ARBA00041614"/>
    </source>
</evidence>
<dbReference type="EMBL" id="SJPJ01000002">
    <property type="protein sequence ID" value="TWT76379.1"/>
    <property type="molecule type" value="Genomic_DNA"/>
</dbReference>
<dbReference type="GO" id="GO:0005975">
    <property type="term" value="P:carbohydrate metabolic process"/>
    <property type="evidence" value="ECO:0007669"/>
    <property type="project" value="InterPro"/>
</dbReference>
<dbReference type="PANTHER" id="PTHR43730">
    <property type="entry name" value="BETA-MANNOSIDASE"/>
    <property type="match status" value="1"/>
</dbReference>
<dbReference type="Gene3D" id="3.20.20.80">
    <property type="entry name" value="Glycosidases"/>
    <property type="match status" value="1"/>
</dbReference>
<comment type="pathway">
    <text evidence="2">Glycan metabolism; N-glycan degradation.</text>
</comment>
<gene>
    <name evidence="12" type="primary">csxA_1</name>
    <name evidence="12" type="ORF">CA13_68730</name>
</gene>
<dbReference type="RefSeq" id="WP_146404163.1">
    <property type="nucleotide sequence ID" value="NZ_SJPJ01000002.1"/>
</dbReference>
<dbReference type="InterPro" id="IPR017853">
    <property type="entry name" value="GH"/>
</dbReference>
<dbReference type="SUPFAM" id="SSF51445">
    <property type="entry name" value="(Trans)glycosidases"/>
    <property type="match status" value="1"/>
</dbReference>
<evidence type="ECO:0000256" key="2">
    <source>
        <dbReference type="ARBA" id="ARBA00004740"/>
    </source>
</evidence>
<evidence type="ECO:0000259" key="10">
    <source>
        <dbReference type="Pfam" id="PF17786"/>
    </source>
</evidence>
<protein>
    <recommendedName>
        <fullName evidence="7">Beta-mannosidase B</fullName>
        <ecNumber evidence="3">3.2.1.25</ecNumber>
    </recommendedName>
    <alternativeName>
        <fullName evidence="8">Mannanase B</fullName>
    </alternativeName>
</protein>
<dbReference type="GO" id="GO:0006516">
    <property type="term" value="P:glycoprotein catabolic process"/>
    <property type="evidence" value="ECO:0007669"/>
    <property type="project" value="TreeGrafter"/>
</dbReference>
<evidence type="ECO:0000313" key="12">
    <source>
        <dbReference type="EMBL" id="TWT76379.1"/>
    </source>
</evidence>
<keyword evidence="4 12" id="KW-0378">Hydrolase</keyword>
<feature type="domain" description="Beta-mannosidase-like galactose-binding" evidence="11">
    <location>
        <begin position="81"/>
        <end position="202"/>
    </location>
</feature>
<dbReference type="Proteomes" id="UP000315010">
    <property type="component" value="Unassembled WGS sequence"/>
</dbReference>
<dbReference type="InterPro" id="IPR054593">
    <property type="entry name" value="Beta-mannosidase-like_N2"/>
</dbReference>
<feature type="domain" description="Mannosidase Ig/CBM-like" evidence="10">
    <location>
        <begin position="705"/>
        <end position="788"/>
    </location>
</feature>
<feature type="domain" description="Glycoside hydrolase family 2 immunoglobulin-like beta-sandwich" evidence="9">
    <location>
        <begin position="232"/>
        <end position="346"/>
    </location>
</feature>
<evidence type="ECO:0000256" key="6">
    <source>
        <dbReference type="ARBA" id="ARBA00038429"/>
    </source>
</evidence>
<name>A0A5C5YNE7_9BACT</name>
<evidence type="ECO:0000256" key="4">
    <source>
        <dbReference type="ARBA" id="ARBA00022801"/>
    </source>
</evidence>
<dbReference type="EC" id="3.2.1.25" evidence="3"/>
<dbReference type="SUPFAM" id="SSF49303">
    <property type="entry name" value="beta-Galactosidase/glucuronidase domain"/>
    <property type="match status" value="2"/>
</dbReference>
<sequence length="850" mass="97135">MNLLQTFRLADLVVSFFCIVATGALIADEPKSEQSPNPDSGRLVLDLSGQQWQMEGIRPGQGQIEGFHEYFGEVCPSTFNWNGAEVPGDVYTDLWRAGEIDDPHYGRNALRAKWVMEKEWWYRRQFGVPASWQGKTIHVCFEGVDYGCEVWLNGKSLGRHEGMFSPFEFEISEHLLYRDDRRANCLVLKLDPPPRSYRKVAGRKFAWHGDYWRTLTPIGIWKPVKIVATGDARITDVYPKTTIHDDGSATVDVQVSLYRENPDAFAELNVRSVIKGIGFESEPVEVEIAVPSDHVEGTVTLSMKVPDAKLWWPWELGDPNRYVVETTLIDSNGFLSDQSETKFGIREIRMQRNPGYSEEQVRNPWTFLINGKRLFMRSASWGGPPDIFYGRNSDEKYRQLIEMARDANLNNLRIFGWHPSEVDVFYDLCDELGVTVWQDLLPLASVRLPEDEAFREATFAEGVSMIMQLRHHPSLVMLEGGEEMFFGTQGLEYNADFLVGLGEAIRPFTDLPYVTTSPLDWPAMLHQRGLGGPKDSGHTHYLFYAMGGKLLEDYIAEWDFAVIPEFAISSAPNVDSIRKFIPPDEVWPPGPSWGFHWADLDTFIALNEQVVGDTQTDTLEHFVAATQVSQGVIFQWGIEHMRRRKPKSSAISICHFITFAPDMKWGIVDYFQEPKLSYDYVKRACQPLLVSIETKQRRWKSGETGEVNLWVVNDLDKTFEGCNIEAEVIDQKGNQIASNRFAVDEVNRDSSRKIDAFAWEVAGEVGDTFKVVARLIDKDGKQVSYNEVMLFVGDQEAARQQAQQRSQRYRDHKAKFPTADYYRFFPEYWGAERAKWFGGDNRLTPKATLD</sequence>
<dbReference type="Pfam" id="PF00703">
    <property type="entry name" value="Glyco_hydro_2"/>
    <property type="match status" value="1"/>
</dbReference>
<dbReference type="OrthoDB" id="9762066at2"/>
<dbReference type="AlphaFoldDB" id="A0A5C5YNE7"/>
<dbReference type="PANTHER" id="PTHR43730:SF1">
    <property type="entry name" value="BETA-MANNOSIDASE"/>
    <property type="match status" value="1"/>
</dbReference>
<dbReference type="Gene3D" id="2.60.40.10">
    <property type="entry name" value="Immunoglobulins"/>
    <property type="match status" value="1"/>
</dbReference>
<comment type="similarity">
    <text evidence="6">Belongs to the glycosyl hydrolase 2 family. Beta-mannosidase B subfamily.</text>
</comment>
<dbReference type="SUPFAM" id="SSF49785">
    <property type="entry name" value="Galactose-binding domain-like"/>
    <property type="match status" value="1"/>
</dbReference>
<dbReference type="Pfam" id="PF22666">
    <property type="entry name" value="Glyco_hydro_2_N2"/>
    <property type="match status" value="1"/>
</dbReference>
<evidence type="ECO:0000256" key="7">
    <source>
        <dbReference type="ARBA" id="ARBA00041069"/>
    </source>
</evidence>
<comment type="caution">
    <text evidence="12">The sequence shown here is derived from an EMBL/GenBank/DDBJ whole genome shotgun (WGS) entry which is preliminary data.</text>
</comment>
<dbReference type="InterPro" id="IPR041447">
    <property type="entry name" value="Mannosidase_ig"/>
</dbReference>
<evidence type="ECO:0000256" key="5">
    <source>
        <dbReference type="ARBA" id="ARBA00023295"/>
    </source>
</evidence>
<keyword evidence="5 12" id="KW-0326">Glycosidase</keyword>
<reference evidence="12 13" key="1">
    <citation type="submission" date="2019-02" db="EMBL/GenBank/DDBJ databases">
        <title>Deep-cultivation of Planctomycetes and their phenomic and genomic characterization uncovers novel biology.</title>
        <authorList>
            <person name="Wiegand S."/>
            <person name="Jogler M."/>
            <person name="Boedeker C."/>
            <person name="Pinto D."/>
            <person name="Vollmers J."/>
            <person name="Rivas-Marin E."/>
            <person name="Kohn T."/>
            <person name="Peeters S.H."/>
            <person name="Heuer A."/>
            <person name="Rast P."/>
            <person name="Oberbeckmann S."/>
            <person name="Bunk B."/>
            <person name="Jeske O."/>
            <person name="Meyerdierks A."/>
            <person name="Storesund J.E."/>
            <person name="Kallscheuer N."/>
            <person name="Luecker S."/>
            <person name="Lage O.M."/>
            <person name="Pohl T."/>
            <person name="Merkel B.J."/>
            <person name="Hornburger P."/>
            <person name="Mueller R.-W."/>
            <person name="Bruemmer F."/>
            <person name="Labrenz M."/>
            <person name="Spormann A.M."/>
            <person name="Op Den Camp H."/>
            <person name="Overmann J."/>
            <person name="Amann R."/>
            <person name="Jetten M.S.M."/>
            <person name="Mascher T."/>
            <person name="Medema M.H."/>
            <person name="Devos D.P."/>
            <person name="Kaster A.-K."/>
            <person name="Ovreas L."/>
            <person name="Rohde M."/>
            <person name="Galperin M.Y."/>
            <person name="Jogler C."/>
        </authorList>
    </citation>
    <scope>NUCLEOTIDE SEQUENCE [LARGE SCALE GENOMIC DNA]</scope>
    <source>
        <strain evidence="12 13">CA13</strain>
    </source>
</reference>
<evidence type="ECO:0000256" key="1">
    <source>
        <dbReference type="ARBA" id="ARBA00000829"/>
    </source>
</evidence>
<dbReference type="InterPro" id="IPR008979">
    <property type="entry name" value="Galactose-bd-like_sf"/>
</dbReference>
<accession>A0A5C5YNE7</accession>
<dbReference type="InterPro" id="IPR006102">
    <property type="entry name" value="Ig-like_GH2"/>
</dbReference>